<proteinExistence type="predicted"/>
<protein>
    <submittedName>
        <fullName evidence="1">Uncharacterized protein</fullName>
    </submittedName>
</protein>
<sequence length="67" mass="6728">TDTVARDALGLSRGDRYQTRWWWVPDVGGGGSVGHAGVMMGAARGRGTDIADGNGGALSGARLSAVG</sequence>
<gene>
    <name evidence="1" type="ORF">CSC81_18400</name>
</gene>
<dbReference type="EMBL" id="PDUU01001002">
    <property type="protein sequence ID" value="PHN95828.1"/>
    <property type="molecule type" value="Genomic_DNA"/>
</dbReference>
<organism evidence="1 2">
    <name type="scientific">Tenacibaculum discolor</name>
    <dbReference type="NCBI Taxonomy" id="361581"/>
    <lineage>
        <taxon>Bacteria</taxon>
        <taxon>Pseudomonadati</taxon>
        <taxon>Bacteroidota</taxon>
        <taxon>Flavobacteriia</taxon>
        <taxon>Flavobacteriales</taxon>
        <taxon>Flavobacteriaceae</taxon>
        <taxon>Tenacibaculum</taxon>
    </lineage>
</organism>
<dbReference type="Proteomes" id="UP000222163">
    <property type="component" value="Unassembled WGS sequence"/>
</dbReference>
<accession>A0A2G1BP98</accession>
<feature type="non-terminal residue" evidence="1">
    <location>
        <position position="1"/>
    </location>
</feature>
<evidence type="ECO:0000313" key="1">
    <source>
        <dbReference type="EMBL" id="PHN95828.1"/>
    </source>
</evidence>
<evidence type="ECO:0000313" key="2">
    <source>
        <dbReference type="Proteomes" id="UP000222163"/>
    </source>
</evidence>
<name>A0A2G1BP98_9FLAO</name>
<dbReference type="AlphaFoldDB" id="A0A2G1BP98"/>
<reference evidence="1 2" key="1">
    <citation type="journal article" date="2016" name="Nat. Commun.">
        <title>Microbial interactions lead to rapid micro-scale successions on model marine particles.</title>
        <authorList>
            <person name="Datta M.S."/>
            <person name="Sliwerska E."/>
            <person name="Gore J."/>
            <person name="Polz M.F."/>
            <person name="Cordero O.X."/>
        </authorList>
    </citation>
    <scope>NUCLEOTIDE SEQUENCE [LARGE SCALE GENOMIC DNA]</scope>
    <source>
        <strain evidence="1 2">4G03</strain>
    </source>
</reference>
<comment type="caution">
    <text evidence="1">The sequence shown here is derived from an EMBL/GenBank/DDBJ whole genome shotgun (WGS) entry which is preliminary data.</text>
</comment>